<keyword evidence="2" id="KW-0677">Repeat</keyword>
<proteinExistence type="predicted"/>
<dbReference type="InterPro" id="IPR001680">
    <property type="entry name" value="WD40_rpt"/>
</dbReference>
<dbReference type="AlphaFoldDB" id="A0A813K0D3"/>
<evidence type="ECO:0000256" key="2">
    <source>
        <dbReference type="ARBA" id="ARBA00022737"/>
    </source>
</evidence>
<evidence type="ECO:0000256" key="1">
    <source>
        <dbReference type="ARBA" id="ARBA00022574"/>
    </source>
</evidence>
<comment type="caution">
    <text evidence="6">The sequence shown here is derived from an EMBL/GenBank/DDBJ whole genome shotgun (WGS) entry which is preliminary data.</text>
</comment>
<dbReference type="InterPro" id="IPR036322">
    <property type="entry name" value="WD40_repeat_dom_sf"/>
</dbReference>
<dbReference type="Pfam" id="PF00400">
    <property type="entry name" value="WD40"/>
    <property type="match status" value="4"/>
</dbReference>
<reference evidence="6" key="1">
    <citation type="submission" date="2021-02" db="EMBL/GenBank/DDBJ databases">
        <authorList>
            <person name="Dougan E. K."/>
            <person name="Rhodes N."/>
            <person name="Thang M."/>
            <person name="Chan C."/>
        </authorList>
    </citation>
    <scope>NUCLEOTIDE SEQUENCE</scope>
</reference>
<feature type="compositionally biased region" description="Polar residues" evidence="4">
    <location>
        <begin position="602"/>
        <end position="629"/>
    </location>
</feature>
<feature type="repeat" description="WD" evidence="3">
    <location>
        <begin position="359"/>
        <end position="382"/>
    </location>
</feature>
<feature type="region of interest" description="Disordered" evidence="4">
    <location>
        <begin position="585"/>
        <end position="648"/>
    </location>
</feature>
<dbReference type="SUPFAM" id="SSF50978">
    <property type="entry name" value="WD40 repeat-like"/>
    <property type="match status" value="1"/>
</dbReference>
<evidence type="ECO:0000313" key="6">
    <source>
        <dbReference type="EMBL" id="CAE8691621.1"/>
    </source>
</evidence>
<keyword evidence="1 3" id="KW-0853">WD repeat</keyword>
<dbReference type="Proteomes" id="UP000626109">
    <property type="component" value="Unassembled WGS sequence"/>
</dbReference>
<evidence type="ECO:0000256" key="3">
    <source>
        <dbReference type="PROSITE-ProRule" id="PRU00221"/>
    </source>
</evidence>
<evidence type="ECO:0008006" key="8">
    <source>
        <dbReference type="Google" id="ProtNLM"/>
    </source>
</evidence>
<name>A0A813K0D3_POLGL</name>
<sequence length="1039" mass="111700">MVEQLNQMCAFMGQAMTQERARHSSDVSLILRKVDKDLRETFRHVHQTFATLTDQTSRLAQEVETGRKQVSNVKDKHARAKQAIEAQARYVTIGMNMAIVSISVVLTILWVVLGQRSRGSCVSEHFRRKRSAMISPAALPPTQQRTNGKTKAALLIGKGSDVTAPPLLTLLQPLRGFVVTPPPLPTLLQPSSRCSPTLQALGTKDEAAQKSEANAPISSSEMNARIEGNHEDPMAHWKDAPLTRDGEPERRCSIVGISKSLRQRGELTTREREAAAFEKENIRRWLKNCQASKPILKLATEQVQKNLIEIAHGGEAVNEVALAADGRLASAGDDGTVVLWNAEGGQIQRLEGVHGKLAVTCVDFSPDGILASAGEDGSIVLWTTAGKEWCRSKNAHRGAPVITVAFADPNWLTSAGQDGSLVLWHIKGNKMVRDIEEKHALEAVDDAELEKAMDLKQQVIAIVKGAKADAENIQQLRCLFVSQIFSVAANDSSDDSPTSTGPRRRPSRRVSGSQALPLGQDSGVQNSALQMRIGVRATVTPDAKVHCTLSTGFVVSSPPMPTLLQRPYSRGSYCNAEMFKVRMPATTLKEKKPTAQGGDTKAIQQRQPTTAEGSRRSSNSNSVPLQTNRRCNDAGGQVTAAAQRSSMSGAIPPELSAVNVRTGGKQGRALGAGDSPSSRTTATVLAEVGVVRLEGSGGPQVNSVDHSESLEQGVLQRWLKNSRGSMPPQSWGTTLEGITLIRIAHGGETVNEVALAADGRMASAGDDGAIVLWNAEGGQILRLEGLHGGLAVTAVDFSPDGLLASAGDDGSIVIWTTVGNLVKEWCSSKKAHGGAPIYAVAFAAPQWLTSAGQDGSLVLWHIKENEMERDIEQKLAIEAAGSSDDEVEGGLKQQIKSIIEGARTDLTILEGLHCLARLRNCKVRATHAPGHMLQEAAQITDLFEWHKEHRPKHGANDDDFDDCSSDSSSGLSEWTSPPSPFKHPEQNVGLKHYRRASQPLAGVPQRDMIGSHPRSSLSGGSGPASSRQNKNVTMRRSST</sequence>
<dbReference type="EMBL" id="CAJNNW010027477">
    <property type="protein sequence ID" value="CAE8691621.1"/>
    <property type="molecule type" value="Genomic_DNA"/>
</dbReference>
<feature type="transmembrane region" description="Helical" evidence="5">
    <location>
        <begin position="90"/>
        <end position="113"/>
    </location>
</feature>
<evidence type="ECO:0000256" key="4">
    <source>
        <dbReference type="SAM" id="MobiDB-lite"/>
    </source>
</evidence>
<dbReference type="Gene3D" id="2.130.10.10">
    <property type="entry name" value="YVTN repeat-like/Quinoprotein amine dehydrogenase"/>
    <property type="match status" value="2"/>
</dbReference>
<feature type="compositionally biased region" description="Low complexity" evidence="4">
    <location>
        <begin position="1010"/>
        <end position="1027"/>
    </location>
</feature>
<evidence type="ECO:0000256" key="5">
    <source>
        <dbReference type="SAM" id="Phobius"/>
    </source>
</evidence>
<keyword evidence="5" id="KW-0472">Membrane</keyword>
<dbReference type="InterPro" id="IPR015943">
    <property type="entry name" value="WD40/YVTN_repeat-like_dom_sf"/>
</dbReference>
<gene>
    <name evidence="6" type="ORF">PGLA2088_LOCUS27498</name>
</gene>
<feature type="region of interest" description="Disordered" evidence="4">
    <location>
        <begin position="950"/>
        <end position="1039"/>
    </location>
</feature>
<protein>
    <recommendedName>
        <fullName evidence="8">Protein HIRA</fullName>
    </recommendedName>
</protein>
<keyword evidence="5" id="KW-0812">Transmembrane</keyword>
<keyword evidence="5" id="KW-1133">Transmembrane helix</keyword>
<dbReference type="SMART" id="SM00320">
    <property type="entry name" value="WD40"/>
    <property type="match status" value="6"/>
</dbReference>
<accession>A0A813K0D3</accession>
<dbReference type="PANTHER" id="PTHR44129">
    <property type="entry name" value="WD REPEAT-CONTAINING PROTEIN POP1"/>
    <property type="match status" value="1"/>
</dbReference>
<feature type="compositionally biased region" description="Polar residues" evidence="4">
    <location>
        <begin position="1028"/>
        <end position="1039"/>
    </location>
</feature>
<dbReference type="PROSITE" id="PS50082">
    <property type="entry name" value="WD_REPEATS_2"/>
    <property type="match status" value="2"/>
</dbReference>
<evidence type="ECO:0000313" key="7">
    <source>
        <dbReference type="Proteomes" id="UP000626109"/>
    </source>
</evidence>
<organism evidence="6 7">
    <name type="scientific">Polarella glacialis</name>
    <name type="common">Dinoflagellate</name>
    <dbReference type="NCBI Taxonomy" id="89957"/>
    <lineage>
        <taxon>Eukaryota</taxon>
        <taxon>Sar</taxon>
        <taxon>Alveolata</taxon>
        <taxon>Dinophyceae</taxon>
        <taxon>Suessiales</taxon>
        <taxon>Suessiaceae</taxon>
        <taxon>Polarella</taxon>
    </lineage>
</organism>
<feature type="region of interest" description="Disordered" evidence="4">
    <location>
        <begin position="490"/>
        <end position="523"/>
    </location>
</feature>
<dbReference type="InterPro" id="IPR050349">
    <property type="entry name" value="WD_LIS1/nudF_dynein_reg"/>
</dbReference>
<feature type="repeat" description="WD" evidence="3">
    <location>
        <begin position="792"/>
        <end position="815"/>
    </location>
</feature>